<keyword evidence="7" id="KW-1185">Reference proteome</keyword>
<dbReference type="InterPro" id="IPR013083">
    <property type="entry name" value="Znf_RING/FYVE/PHD"/>
</dbReference>
<dbReference type="PANTHER" id="PTHR45943:SF2">
    <property type="entry name" value="RING-TYPE DOMAIN-CONTAINING PROTEIN"/>
    <property type="match status" value="1"/>
</dbReference>
<dbReference type="GO" id="GO:0005886">
    <property type="term" value="C:plasma membrane"/>
    <property type="evidence" value="ECO:0007669"/>
    <property type="project" value="TreeGrafter"/>
</dbReference>
<proteinExistence type="predicted"/>
<protein>
    <recommendedName>
        <fullName evidence="5">RING-type domain-containing protein</fullName>
    </recommendedName>
</protein>
<dbReference type="GO" id="GO:0008270">
    <property type="term" value="F:zinc ion binding"/>
    <property type="evidence" value="ECO:0007669"/>
    <property type="project" value="UniProtKB-KW"/>
</dbReference>
<accession>A0A8W8KQY5</accession>
<evidence type="ECO:0000256" key="1">
    <source>
        <dbReference type="ARBA" id="ARBA00022723"/>
    </source>
</evidence>
<dbReference type="Gene3D" id="3.30.40.10">
    <property type="entry name" value="Zinc/RING finger domain, C3HC4 (zinc finger)"/>
    <property type="match status" value="1"/>
</dbReference>
<evidence type="ECO:0000313" key="7">
    <source>
        <dbReference type="Proteomes" id="UP000005408"/>
    </source>
</evidence>
<dbReference type="AlphaFoldDB" id="A0A8W8KQY5"/>
<evidence type="ECO:0000256" key="4">
    <source>
        <dbReference type="PROSITE-ProRule" id="PRU00175"/>
    </source>
</evidence>
<keyword evidence="3" id="KW-0862">Zinc</keyword>
<name>A0A8W8KQY5_MAGGI</name>
<keyword evidence="1" id="KW-0479">Metal-binding</keyword>
<dbReference type="GO" id="GO:0005634">
    <property type="term" value="C:nucleus"/>
    <property type="evidence" value="ECO:0007669"/>
    <property type="project" value="TreeGrafter"/>
</dbReference>
<feature type="domain" description="RING-type" evidence="5">
    <location>
        <begin position="76"/>
        <end position="126"/>
    </location>
</feature>
<dbReference type="PROSITE" id="PS50089">
    <property type="entry name" value="ZF_RING_2"/>
    <property type="match status" value="1"/>
</dbReference>
<dbReference type="Pfam" id="PF13445">
    <property type="entry name" value="zf-RING_UBOX"/>
    <property type="match status" value="1"/>
</dbReference>
<evidence type="ECO:0000259" key="5">
    <source>
        <dbReference type="PROSITE" id="PS50089"/>
    </source>
</evidence>
<dbReference type="PANTHER" id="PTHR45943">
    <property type="entry name" value="E3 UBIQUITIN-PROTEIN LIGASE MYCBP2"/>
    <property type="match status" value="1"/>
</dbReference>
<dbReference type="GO" id="GO:0061630">
    <property type="term" value="F:ubiquitin protein ligase activity"/>
    <property type="evidence" value="ECO:0007669"/>
    <property type="project" value="TreeGrafter"/>
</dbReference>
<sequence>IDIISQSCQHHFSYGHPRVSTSTIEKSYGHWTFQEFFQTCRRPLPCGHPCGGIPSENSCAPCLVEGCQPHYGDGCCPVCADPWASNAVIQLDCGHIFHHACIKQMLQNRWHGSRITFGFMTCPLCKSSISHPDLYEIMSQLIHLYDQIKSKALTRLQHDGLFNSSDVTDPSGKYFQDPTGFAMDRYAYYMCSKCQQPYFGGEGRCQESVVEVDPSDLVCPQCSDTTKNKICSIHGAEYVLYKCRYCCSPALFHCFGTTHFCDPCHSNYTTVHDKPASSLPKCPAGPCGKQLPGSVCPLGMDHPPTGEEFVIGCAICINTHSF</sequence>
<dbReference type="EnsemblMetazoa" id="G24947.1">
    <property type="protein sequence ID" value="G24947.1:cds"/>
    <property type="gene ID" value="G24947"/>
</dbReference>
<dbReference type="InterPro" id="IPR027370">
    <property type="entry name" value="Znf-RING_euk"/>
</dbReference>
<reference evidence="6" key="1">
    <citation type="submission" date="2022-08" db="UniProtKB">
        <authorList>
            <consortium name="EnsemblMetazoa"/>
        </authorList>
    </citation>
    <scope>IDENTIFICATION</scope>
    <source>
        <strain evidence="6">05x7-T-G4-1.051#20</strain>
    </source>
</reference>
<evidence type="ECO:0000313" key="6">
    <source>
        <dbReference type="EnsemblMetazoa" id="G24947.1:cds"/>
    </source>
</evidence>
<dbReference type="Proteomes" id="UP000005408">
    <property type="component" value="Unassembled WGS sequence"/>
</dbReference>
<dbReference type="SMART" id="SM00184">
    <property type="entry name" value="RING"/>
    <property type="match status" value="1"/>
</dbReference>
<keyword evidence="2 4" id="KW-0863">Zinc-finger</keyword>
<evidence type="ECO:0000256" key="3">
    <source>
        <dbReference type="ARBA" id="ARBA00022833"/>
    </source>
</evidence>
<dbReference type="InterPro" id="IPR001841">
    <property type="entry name" value="Znf_RING"/>
</dbReference>
<organism evidence="6 7">
    <name type="scientific">Magallana gigas</name>
    <name type="common">Pacific oyster</name>
    <name type="synonym">Crassostrea gigas</name>
    <dbReference type="NCBI Taxonomy" id="29159"/>
    <lineage>
        <taxon>Eukaryota</taxon>
        <taxon>Metazoa</taxon>
        <taxon>Spiralia</taxon>
        <taxon>Lophotrochozoa</taxon>
        <taxon>Mollusca</taxon>
        <taxon>Bivalvia</taxon>
        <taxon>Autobranchia</taxon>
        <taxon>Pteriomorphia</taxon>
        <taxon>Ostreida</taxon>
        <taxon>Ostreoidea</taxon>
        <taxon>Ostreidae</taxon>
        <taxon>Magallana</taxon>
    </lineage>
</organism>
<dbReference type="SUPFAM" id="SSF57850">
    <property type="entry name" value="RING/U-box"/>
    <property type="match status" value="1"/>
</dbReference>
<evidence type="ECO:0000256" key="2">
    <source>
        <dbReference type="ARBA" id="ARBA00022771"/>
    </source>
</evidence>